<dbReference type="Gene3D" id="3.40.1620.10">
    <property type="entry name" value="YefM-like domain"/>
    <property type="match status" value="1"/>
</dbReference>
<dbReference type="InterPro" id="IPR036165">
    <property type="entry name" value="YefM-like_sf"/>
</dbReference>
<organism evidence="2 3">
    <name type="scientific">Caenimonas koreensis DSM 17982</name>
    <dbReference type="NCBI Taxonomy" id="1121255"/>
    <lineage>
        <taxon>Bacteria</taxon>
        <taxon>Pseudomonadati</taxon>
        <taxon>Pseudomonadota</taxon>
        <taxon>Betaproteobacteria</taxon>
        <taxon>Burkholderiales</taxon>
        <taxon>Comamonadaceae</taxon>
        <taxon>Caenimonas</taxon>
    </lineage>
</organism>
<protein>
    <submittedName>
        <fullName evidence="2">Type II toxin-antitoxin system prevent-host-death family antitoxin</fullName>
    </submittedName>
</protein>
<sequence>MLARVPELDQLPRQTVSDVKNKWREVVRGLRETGSVAITNHAEVEFVLLDVSTYRQLVAGADAMRTRERAVLEQLADDFDRRLAVLQQPDSSQKIDAIFASGGKLVNRPKAGGTY</sequence>
<dbReference type="NCBIfam" id="TIGR01552">
    <property type="entry name" value="phd_fam"/>
    <property type="match status" value="1"/>
</dbReference>
<comment type="caution">
    <text evidence="2">The sequence shown here is derived from an EMBL/GenBank/DDBJ whole genome shotgun (WGS) entry which is preliminary data.</text>
</comment>
<comment type="similarity">
    <text evidence="1">Belongs to the phD/YefM antitoxin family.</text>
</comment>
<dbReference type="SUPFAM" id="SSF143120">
    <property type="entry name" value="YefM-like"/>
    <property type="match status" value="1"/>
</dbReference>
<evidence type="ECO:0000313" key="3">
    <source>
        <dbReference type="Proteomes" id="UP000487350"/>
    </source>
</evidence>
<gene>
    <name evidence="2" type="ORF">GHT07_21040</name>
</gene>
<keyword evidence="3" id="KW-1185">Reference proteome</keyword>
<dbReference type="RefSeq" id="WP_153587054.1">
    <property type="nucleotide sequence ID" value="NZ_WJBU01000033.1"/>
</dbReference>
<dbReference type="EMBL" id="WJBU01000033">
    <property type="protein sequence ID" value="MRD49762.1"/>
    <property type="molecule type" value="Genomic_DNA"/>
</dbReference>
<name>A0A844B9G1_9BURK</name>
<reference evidence="2 3" key="1">
    <citation type="submission" date="2019-11" db="EMBL/GenBank/DDBJ databases">
        <title>Caenimonas koreensis gen. nov., sp. nov., isolated from activated sludge.</title>
        <authorList>
            <person name="Seung H.R."/>
        </authorList>
    </citation>
    <scope>NUCLEOTIDE SEQUENCE [LARGE SCALE GENOMIC DNA]</scope>
    <source>
        <strain evidence="2 3">EMB320</strain>
    </source>
</reference>
<evidence type="ECO:0000313" key="2">
    <source>
        <dbReference type="EMBL" id="MRD49762.1"/>
    </source>
</evidence>
<evidence type="ECO:0000256" key="1">
    <source>
        <dbReference type="ARBA" id="ARBA00009981"/>
    </source>
</evidence>
<dbReference type="AlphaFoldDB" id="A0A844B9G1"/>
<dbReference type="OrthoDB" id="6985851at2"/>
<proteinExistence type="inferred from homology"/>
<dbReference type="Proteomes" id="UP000487350">
    <property type="component" value="Unassembled WGS sequence"/>
</dbReference>
<accession>A0A844B9G1</accession>